<dbReference type="AlphaFoldDB" id="D6SQU0"/>
<evidence type="ECO:0000256" key="1">
    <source>
        <dbReference type="PROSITE-ProRule" id="PRU00339"/>
    </source>
</evidence>
<dbReference type="EMBL" id="ACJN02000002">
    <property type="protein sequence ID" value="EFI35116.1"/>
    <property type="molecule type" value="Genomic_DNA"/>
</dbReference>
<evidence type="ECO:0000313" key="3">
    <source>
        <dbReference type="EMBL" id="EFI35116.1"/>
    </source>
</evidence>
<organism evidence="3 4">
    <name type="scientific">Desulfonatronospira thiodismutans ASO3-1</name>
    <dbReference type="NCBI Taxonomy" id="555779"/>
    <lineage>
        <taxon>Bacteria</taxon>
        <taxon>Pseudomonadati</taxon>
        <taxon>Thermodesulfobacteriota</taxon>
        <taxon>Desulfovibrionia</taxon>
        <taxon>Desulfovibrionales</taxon>
        <taxon>Desulfonatronovibrionaceae</taxon>
        <taxon>Desulfonatronospira</taxon>
    </lineage>
</organism>
<keyword evidence="1" id="KW-0802">TPR repeat</keyword>
<dbReference type="OrthoDB" id="5455794at2"/>
<gene>
    <name evidence="3" type="ORF">Dthio_PD2510</name>
</gene>
<comment type="caution">
    <text evidence="3">The sequence shown here is derived from an EMBL/GenBank/DDBJ whole genome shotgun (WGS) entry which is preliminary data.</text>
</comment>
<protein>
    <submittedName>
        <fullName evidence="3">Tetratricopeptide TPR_2 repeat protein</fullName>
    </submittedName>
</protein>
<dbReference type="Pfam" id="PF13432">
    <property type="entry name" value="TPR_16"/>
    <property type="match status" value="1"/>
</dbReference>
<dbReference type="SUPFAM" id="SSF48452">
    <property type="entry name" value="TPR-like"/>
    <property type="match status" value="1"/>
</dbReference>
<dbReference type="Proteomes" id="UP000005496">
    <property type="component" value="Unassembled WGS sequence"/>
</dbReference>
<evidence type="ECO:0000256" key="2">
    <source>
        <dbReference type="SAM" id="MobiDB-lite"/>
    </source>
</evidence>
<dbReference type="RefSeq" id="WP_008870430.1">
    <property type="nucleotide sequence ID" value="NZ_ACJN02000002.1"/>
</dbReference>
<keyword evidence="4" id="KW-1185">Reference proteome</keyword>
<dbReference type="Gene3D" id="1.25.40.10">
    <property type="entry name" value="Tetratricopeptide repeat domain"/>
    <property type="match status" value="1"/>
</dbReference>
<proteinExistence type="predicted"/>
<evidence type="ECO:0000313" key="4">
    <source>
        <dbReference type="Proteomes" id="UP000005496"/>
    </source>
</evidence>
<feature type="compositionally biased region" description="Basic and acidic residues" evidence="2">
    <location>
        <begin position="1"/>
        <end position="23"/>
    </location>
</feature>
<dbReference type="InterPro" id="IPR011990">
    <property type="entry name" value="TPR-like_helical_dom_sf"/>
</dbReference>
<name>D6SQU0_9BACT</name>
<dbReference type="eggNOG" id="COG0457">
    <property type="taxonomic scope" value="Bacteria"/>
</dbReference>
<reference evidence="3" key="1">
    <citation type="submission" date="2010-05" db="EMBL/GenBank/DDBJ databases">
        <title>The draft genome of Desulfonatronospira thiodismutans ASO3-1.</title>
        <authorList>
            <consortium name="US DOE Joint Genome Institute (JGI-PGF)"/>
            <person name="Lucas S."/>
            <person name="Copeland A."/>
            <person name="Lapidus A."/>
            <person name="Cheng J.-F."/>
            <person name="Bruce D."/>
            <person name="Goodwin L."/>
            <person name="Pitluck S."/>
            <person name="Chertkov O."/>
            <person name="Brettin T."/>
            <person name="Detter J.C."/>
            <person name="Han C."/>
            <person name="Land M.L."/>
            <person name="Hauser L."/>
            <person name="Kyrpides N."/>
            <person name="Mikhailova N."/>
            <person name="Muyzer G."/>
            <person name="Woyke T."/>
        </authorList>
    </citation>
    <scope>NUCLEOTIDE SEQUENCE [LARGE SCALE GENOMIC DNA]</scope>
    <source>
        <strain evidence="3">ASO3-1</strain>
    </source>
</reference>
<dbReference type="InterPro" id="IPR019734">
    <property type="entry name" value="TPR_rpt"/>
</dbReference>
<sequence>MSAGSRKESGSDKNRKMSRRDLFKGVFNKVRGNKAPERESSGLDPDMAYADRLIRQGEYEKAAHLYSRRLKKEPRHLEAMRSMGYCHFMQGDYSRAREAWEKLLGFRPRDNFALLYTGLACARQGDVHEALENWKLYYDIRKPAVQRAINLFLARQERGEELDAREMADSVQEALEKQKDV</sequence>
<feature type="region of interest" description="Disordered" evidence="2">
    <location>
        <begin position="1"/>
        <end position="43"/>
    </location>
</feature>
<accession>D6SQU0</accession>
<dbReference type="PROSITE" id="PS50005">
    <property type="entry name" value="TPR"/>
    <property type="match status" value="1"/>
</dbReference>
<feature type="repeat" description="TPR" evidence="1">
    <location>
        <begin position="77"/>
        <end position="110"/>
    </location>
</feature>